<reference evidence="1 2" key="1">
    <citation type="submission" date="2016-11" db="EMBL/GenBank/DDBJ databases">
        <title>Complete genome sequence of Streptomyces niveus SCSIO 3406.</title>
        <authorList>
            <person name="Zhu Q."/>
            <person name="Cheng W."/>
            <person name="Song Y."/>
            <person name="Li Q."/>
            <person name="Ju J."/>
        </authorList>
    </citation>
    <scope>NUCLEOTIDE SEQUENCE [LARGE SCALE GENOMIC DNA]</scope>
    <source>
        <strain evidence="1 2">SCSIO 3406</strain>
    </source>
</reference>
<accession>A0A1U9R0A1</accession>
<organism evidence="1 2">
    <name type="scientific">Streptomyces niveus</name>
    <name type="common">Streptomyces spheroides</name>
    <dbReference type="NCBI Taxonomy" id="193462"/>
    <lineage>
        <taxon>Bacteria</taxon>
        <taxon>Bacillati</taxon>
        <taxon>Actinomycetota</taxon>
        <taxon>Actinomycetes</taxon>
        <taxon>Kitasatosporales</taxon>
        <taxon>Streptomycetaceae</taxon>
        <taxon>Streptomyces</taxon>
    </lineage>
</organism>
<dbReference type="KEGG" id="snw:BBN63_30805"/>
<protein>
    <submittedName>
        <fullName evidence="1">Uncharacterized protein</fullName>
    </submittedName>
</protein>
<dbReference type="RefSeq" id="WP_078078581.1">
    <property type="nucleotide sequence ID" value="NZ_CP018047.1"/>
</dbReference>
<name>A0A1U9R0A1_STRNV</name>
<dbReference type="EMBL" id="CP018047">
    <property type="protein sequence ID" value="AQU69924.1"/>
    <property type="molecule type" value="Genomic_DNA"/>
</dbReference>
<dbReference type="Proteomes" id="UP000189677">
    <property type="component" value="Chromosome"/>
</dbReference>
<evidence type="ECO:0000313" key="1">
    <source>
        <dbReference type="EMBL" id="AQU69924.1"/>
    </source>
</evidence>
<proteinExistence type="predicted"/>
<dbReference type="AlphaFoldDB" id="A0A1U9R0A1"/>
<evidence type="ECO:0000313" key="2">
    <source>
        <dbReference type="Proteomes" id="UP000189677"/>
    </source>
</evidence>
<gene>
    <name evidence="1" type="ORF">BBN63_30805</name>
</gene>
<dbReference type="OrthoDB" id="3381569at2"/>
<sequence>MDDSARMWITTVPALDAEDPVVLLGHDHTSESPGERVVSLLLDRGHEGEEGVFYLLPFDLSARYERTGDRLAVVLSTSRQVLAHELADRSDLVREHLPDLPVDAADDDRVILLRREILTDFVPAEQDGQKQPVLLVDHDGSASLTEVLTLFDKGEAGLAVLNAD</sequence>
<keyword evidence="2" id="KW-1185">Reference proteome</keyword>